<evidence type="ECO:0000256" key="2">
    <source>
        <dbReference type="ARBA" id="ARBA00023125"/>
    </source>
</evidence>
<dbReference type="GO" id="GO:0043565">
    <property type="term" value="F:sequence-specific DNA binding"/>
    <property type="evidence" value="ECO:0007669"/>
    <property type="project" value="InterPro"/>
</dbReference>
<evidence type="ECO:0000256" key="3">
    <source>
        <dbReference type="ARBA" id="ARBA00023163"/>
    </source>
</evidence>
<dbReference type="SMART" id="SM00342">
    <property type="entry name" value="HTH_ARAC"/>
    <property type="match status" value="1"/>
</dbReference>
<organism evidence="5 6">
    <name type="scientific">Mucilaginibacter corticis</name>
    <dbReference type="NCBI Taxonomy" id="2597670"/>
    <lineage>
        <taxon>Bacteria</taxon>
        <taxon>Pseudomonadati</taxon>
        <taxon>Bacteroidota</taxon>
        <taxon>Sphingobacteriia</taxon>
        <taxon>Sphingobacteriales</taxon>
        <taxon>Sphingobacteriaceae</taxon>
        <taxon>Mucilaginibacter</taxon>
    </lineage>
</organism>
<evidence type="ECO:0000313" key="6">
    <source>
        <dbReference type="Proteomes" id="UP000318733"/>
    </source>
</evidence>
<proteinExistence type="predicted"/>
<dbReference type="AlphaFoldDB" id="A0A556MT86"/>
<reference evidence="5 6" key="1">
    <citation type="submission" date="2019-07" db="EMBL/GenBank/DDBJ databases">
        <authorList>
            <person name="Huq M.A."/>
        </authorList>
    </citation>
    <scope>NUCLEOTIDE SEQUENCE [LARGE SCALE GENOMIC DNA]</scope>
    <source>
        <strain evidence="5 6">MAH-19</strain>
    </source>
</reference>
<dbReference type="PROSITE" id="PS01124">
    <property type="entry name" value="HTH_ARAC_FAMILY_2"/>
    <property type="match status" value="1"/>
</dbReference>
<keyword evidence="3" id="KW-0804">Transcription</keyword>
<dbReference type="SUPFAM" id="SSF46689">
    <property type="entry name" value="Homeodomain-like"/>
    <property type="match status" value="2"/>
</dbReference>
<dbReference type="PANTHER" id="PTHR43280">
    <property type="entry name" value="ARAC-FAMILY TRANSCRIPTIONAL REGULATOR"/>
    <property type="match status" value="1"/>
</dbReference>
<evidence type="ECO:0000259" key="4">
    <source>
        <dbReference type="PROSITE" id="PS01124"/>
    </source>
</evidence>
<dbReference type="Proteomes" id="UP000318733">
    <property type="component" value="Unassembled WGS sequence"/>
</dbReference>
<evidence type="ECO:0000313" key="5">
    <source>
        <dbReference type="EMBL" id="TSJ43144.1"/>
    </source>
</evidence>
<dbReference type="Pfam" id="PF12833">
    <property type="entry name" value="HTH_18"/>
    <property type="match status" value="1"/>
</dbReference>
<dbReference type="EMBL" id="VLPK01000001">
    <property type="protein sequence ID" value="TSJ43144.1"/>
    <property type="molecule type" value="Genomic_DNA"/>
</dbReference>
<keyword evidence="2" id="KW-0238">DNA-binding</keyword>
<dbReference type="PRINTS" id="PR00032">
    <property type="entry name" value="HTHARAC"/>
</dbReference>
<dbReference type="PROSITE" id="PS00041">
    <property type="entry name" value="HTH_ARAC_FAMILY_1"/>
    <property type="match status" value="1"/>
</dbReference>
<dbReference type="InterPro" id="IPR018062">
    <property type="entry name" value="HTH_AraC-typ_CS"/>
</dbReference>
<protein>
    <submittedName>
        <fullName evidence="5">Helix-turn-helix transcriptional regulator</fullName>
    </submittedName>
</protein>
<dbReference type="InterPro" id="IPR018060">
    <property type="entry name" value="HTH_AraC"/>
</dbReference>
<sequence length="150" mass="17750">MEQQAYPKLYFYRRIVQAKLFIDQHFAENIELYNIADEAYYSKFHFSRKFKDVYLQTPHQYLISVRLENATKLLASGMSVAAVCQAVGFEELSSFSRLFKRKVGINPSAYLQRHKYIQKQITEAPLTLVPHCFAYQYGWTEKEQFQTNKI</sequence>
<accession>A0A556MT86</accession>
<dbReference type="OrthoDB" id="9816011at2"/>
<dbReference type="InterPro" id="IPR009057">
    <property type="entry name" value="Homeodomain-like_sf"/>
</dbReference>
<comment type="caution">
    <text evidence="5">The sequence shown here is derived from an EMBL/GenBank/DDBJ whole genome shotgun (WGS) entry which is preliminary data.</text>
</comment>
<dbReference type="RefSeq" id="WP_144246709.1">
    <property type="nucleotide sequence ID" value="NZ_VLPK01000001.1"/>
</dbReference>
<dbReference type="PANTHER" id="PTHR43280:SF2">
    <property type="entry name" value="HTH-TYPE TRANSCRIPTIONAL REGULATOR EXSA"/>
    <property type="match status" value="1"/>
</dbReference>
<feature type="domain" description="HTH araC/xylS-type" evidence="4">
    <location>
        <begin position="16"/>
        <end position="113"/>
    </location>
</feature>
<keyword evidence="1" id="KW-0805">Transcription regulation</keyword>
<evidence type="ECO:0000256" key="1">
    <source>
        <dbReference type="ARBA" id="ARBA00023015"/>
    </source>
</evidence>
<dbReference type="GO" id="GO:0003700">
    <property type="term" value="F:DNA-binding transcription factor activity"/>
    <property type="evidence" value="ECO:0007669"/>
    <property type="project" value="InterPro"/>
</dbReference>
<gene>
    <name evidence="5" type="ORF">FO440_02840</name>
</gene>
<keyword evidence="6" id="KW-1185">Reference proteome</keyword>
<dbReference type="Gene3D" id="1.10.10.60">
    <property type="entry name" value="Homeodomain-like"/>
    <property type="match status" value="2"/>
</dbReference>
<name>A0A556MT86_9SPHI</name>
<dbReference type="InterPro" id="IPR020449">
    <property type="entry name" value="Tscrpt_reg_AraC-type_HTH"/>
</dbReference>